<gene>
    <name evidence="1" type="primary">Acey_s0133.g1753</name>
    <name evidence="1" type="synonym">Acey-W08F4.5</name>
    <name evidence="1" type="ORF">Y032_0133g1753</name>
</gene>
<accession>A0A016T681</accession>
<organism evidence="1 2">
    <name type="scientific">Ancylostoma ceylanicum</name>
    <dbReference type="NCBI Taxonomy" id="53326"/>
    <lineage>
        <taxon>Eukaryota</taxon>
        <taxon>Metazoa</taxon>
        <taxon>Ecdysozoa</taxon>
        <taxon>Nematoda</taxon>
        <taxon>Chromadorea</taxon>
        <taxon>Rhabditida</taxon>
        <taxon>Rhabditina</taxon>
        <taxon>Rhabditomorpha</taxon>
        <taxon>Strongyloidea</taxon>
        <taxon>Ancylostomatidae</taxon>
        <taxon>Ancylostomatinae</taxon>
        <taxon>Ancylostoma</taxon>
    </lineage>
</organism>
<evidence type="ECO:0000313" key="2">
    <source>
        <dbReference type="Proteomes" id="UP000024635"/>
    </source>
</evidence>
<name>A0A016T681_9BILA</name>
<keyword evidence="2" id="KW-1185">Reference proteome</keyword>
<dbReference type="AlphaFoldDB" id="A0A016T681"/>
<sequence length="201" mass="21401">MHNYHRGVWEDEALTWFIGCPPQVTVQGTYASTSLDAQMKSNASSSINICRLVQPTVTFASLTCILIVSEGRSLTEVVCQLNPRHCRPHKIATNEPSLPGKHLPSDAHLAAPSRAEFARWQNYERGEAGTGLVPDAGPGWGPGLGDVSIATGVGVQTPVGGLGIRRDFDLGFGGSGRSGGRSFGFGNGYQRQIGSAPWAWP</sequence>
<comment type="caution">
    <text evidence="1">The sequence shown here is derived from an EMBL/GenBank/DDBJ whole genome shotgun (WGS) entry which is preliminary data.</text>
</comment>
<proteinExistence type="predicted"/>
<dbReference type="OrthoDB" id="5832014at2759"/>
<evidence type="ECO:0000313" key="1">
    <source>
        <dbReference type="EMBL" id="EYB98182.1"/>
    </source>
</evidence>
<protein>
    <submittedName>
        <fullName evidence="1">Uncharacterized protein</fullName>
    </submittedName>
</protein>
<dbReference type="EMBL" id="JARK01001469">
    <property type="protein sequence ID" value="EYB98182.1"/>
    <property type="molecule type" value="Genomic_DNA"/>
</dbReference>
<dbReference type="Proteomes" id="UP000024635">
    <property type="component" value="Unassembled WGS sequence"/>
</dbReference>
<reference evidence="2" key="1">
    <citation type="journal article" date="2015" name="Nat. Genet.">
        <title>The genome and transcriptome of the zoonotic hookworm Ancylostoma ceylanicum identify infection-specific gene families.</title>
        <authorList>
            <person name="Schwarz E.M."/>
            <person name="Hu Y."/>
            <person name="Antoshechkin I."/>
            <person name="Miller M.M."/>
            <person name="Sternberg P.W."/>
            <person name="Aroian R.V."/>
        </authorList>
    </citation>
    <scope>NUCLEOTIDE SEQUENCE</scope>
    <source>
        <strain evidence="2">HY135</strain>
    </source>
</reference>